<dbReference type="KEGG" id="ttn:TTX_1351"/>
<organism evidence="2 3">
    <name type="scientific">Thermoproteus tenax (strain ATCC 35583 / DSM 2078 / JCM 9277 / NBRC 100435 / Kra 1)</name>
    <dbReference type="NCBI Taxonomy" id="768679"/>
    <lineage>
        <taxon>Archaea</taxon>
        <taxon>Thermoproteota</taxon>
        <taxon>Thermoprotei</taxon>
        <taxon>Thermoproteales</taxon>
        <taxon>Thermoproteaceae</taxon>
        <taxon>Thermoproteus</taxon>
    </lineage>
</organism>
<dbReference type="SUPFAM" id="SSF53448">
    <property type="entry name" value="Nucleotide-diphospho-sugar transferases"/>
    <property type="match status" value="1"/>
</dbReference>
<proteinExistence type="predicted"/>
<dbReference type="Pfam" id="PF00535">
    <property type="entry name" value="Glycos_transf_2"/>
    <property type="match status" value="1"/>
</dbReference>
<sequence length="352" mass="40120">MGASISFYGTVYNSASYIRASLASVCLTAAKLSRIYGLPSEVVVVDAYSTDGTYELARELARAFARFGVTVRLARLRSSRGLGRDLAMRLARGDYLIFVSDFDVAYDHELLADLITNYVSDELLNDKCLYILITPQSAALRAGGLRDLNRAEDVEFASRVASNCVMLPILSRSYESIPLSRLMRSLELRVSLRFFVTTFVSERRYVKSLLHYLRRELRNKLDTVRALGYTPTRIVREGYYVRGLRWLKLVVWIAYHLALWLANTMMGRTPYMNSKYLNNGSACDVAMFLNYIALTVRIYRDRGDGKLLSRVREFTRAWLKERGSAIAYYLAHSPDSLKLAFKGQFFLVGRDI</sequence>
<protein>
    <submittedName>
        <fullName evidence="2">Glycosyltransferase (Type2)</fullName>
    </submittedName>
</protein>
<accession>G4RK93</accession>
<dbReference type="PATRIC" id="fig|768679.9.peg.1371"/>
<dbReference type="Proteomes" id="UP000002654">
    <property type="component" value="Chromosome"/>
</dbReference>
<dbReference type="InterPro" id="IPR029044">
    <property type="entry name" value="Nucleotide-diphossugar_trans"/>
</dbReference>
<dbReference type="HOGENOM" id="CLU_786713_0_0_2"/>
<gene>
    <name evidence="2" type="ordered locus">TTX_1351</name>
</gene>
<dbReference type="Gene3D" id="3.90.550.10">
    <property type="entry name" value="Spore Coat Polysaccharide Biosynthesis Protein SpsA, Chain A"/>
    <property type="match status" value="1"/>
</dbReference>
<dbReference type="PaxDb" id="768679-TTX_1351"/>
<evidence type="ECO:0000313" key="2">
    <source>
        <dbReference type="EMBL" id="CCC81988.1"/>
    </source>
</evidence>
<dbReference type="GeneID" id="11262233"/>
<dbReference type="OrthoDB" id="43535at2157"/>
<dbReference type="PANTHER" id="PTHR22916:SF3">
    <property type="entry name" value="UDP-GLCNAC:BETAGAL BETA-1,3-N-ACETYLGLUCOSAMINYLTRANSFERASE-LIKE PROTEIN 1"/>
    <property type="match status" value="1"/>
</dbReference>
<keyword evidence="3" id="KW-1185">Reference proteome</keyword>
<name>G4RK93_THETK</name>
<dbReference type="PANTHER" id="PTHR22916">
    <property type="entry name" value="GLYCOSYLTRANSFERASE"/>
    <property type="match status" value="1"/>
</dbReference>
<dbReference type="GO" id="GO:0016758">
    <property type="term" value="F:hexosyltransferase activity"/>
    <property type="evidence" value="ECO:0007669"/>
    <property type="project" value="UniProtKB-ARBA"/>
</dbReference>
<dbReference type="STRING" id="768679.TTX_1351"/>
<reference evidence="2 3" key="1">
    <citation type="journal article" date="2011" name="PLoS ONE">
        <title>The complete genome sequence of Thermoproteus tenax: a physiologically versatile member of the Crenarchaeota.</title>
        <authorList>
            <person name="Siebers B."/>
            <person name="Zaparty M."/>
            <person name="Raddatz G."/>
            <person name="Tjaden B."/>
            <person name="Albers S.V."/>
            <person name="Bell S.D."/>
            <person name="Blombach F."/>
            <person name="Kletzin A."/>
            <person name="Kyrpides N."/>
            <person name="Lanz C."/>
            <person name="Plagens A."/>
            <person name="Rampp M."/>
            <person name="Rosinus A."/>
            <person name="von Jan M."/>
            <person name="Makarova K.S."/>
            <person name="Klenk H.P."/>
            <person name="Schuster S.C."/>
            <person name="Hensel R."/>
        </authorList>
    </citation>
    <scope>NUCLEOTIDE SEQUENCE [LARGE SCALE GENOMIC DNA]</scope>
    <source>
        <strain evidence="3">ATCC 35583 / DSM 2078 / JCM 9277 / NBRC 100435 / Kra 1</strain>
    </source>
</reference>
<dbReference type="InterPro" id="IPR001173">
    <property type="entry name" value="Glyco_trans_2-like"/>
</dbReference>
<dbReference type="AlphaFoldDB" id="G4RK93"/>
<feature type="domain" description="Glycosyltransferase 2-like" evidence="1">
    <location>
        <begin position="11"/>
        <end position="118"/>
    </location>
</feature>
<evidence type="ECO:0000313" key="3">
    <source>
        <dbReference type="Proteomes" id="UP000002654"/>
    </source>
</evidence>
<dbReference type="CDD" id="cd00761">
    <property type="entry name" value="Glyco_tranf_GTA_type"/>
    <property type="match status" value="1"/>
</dbReference>
<dbReference type="EMBL" id="FN869859">
    <property type="protein sequence ID" value="CCC81988.1"/>
    <property type="molecule type" value="Genomic_DNA"/>
</dbReference>
<dbReference type="RefSeq" id="WP_014127243.1">
    <property type="nucleotide sequence ID" value="NC_016070.1"/>
</dbReference>
<dbReference type="eggNOG" id="arCOG05398">
    <property type="taxonomic scope" value="Archaea"/>
</dbReference>
<evidence type="ECO:0000259" key="1">
    <source>
        <dbReference type="Pfam" id="PF00535"/>
    </source>
</evidence>